<evidence type="ECO:0000256" key="1">
    <source>
        <dbReference type="SAM" id="Coils"/>
    </source>
</evidence>
<evidence type="ECO:0008006" key="5">
    <source>
        <dbReference type="Google" id="ProtNLM"/>
    </source>
</evidence>
<feature type="compositionally biased region" description="Low complexity" evidence="2">
    <location>
        <begin position="244"/>
        <end position="255"/>
    </location>
</feature>
<feature type="region of interest" description="Disordered" evidence="2">
    <location>
        <begin position="238"/>
        <end position="304"/>
    </location>
</feature>
<organism evidence="3 4">
    <name type="scientific">Cohnella ginsengisoli</name>
    <dbReference type="NCBI Taxonomy" id="425004"/>
    <lineage>
        <taxon>Bacteria</taxon>
        <taxon>Bacillati</taxon>
        <taxon>Bacillota</taxon>
        <taxon>Bacilli</taxon>
        <taxon>Bacillales</taxon>
        <taxon>Paenibacillaceae</taxon>
        <taxon>Cohnella</taxon>
    </lineage>
</organism>
<reference evidence="3 4" key="1">
    <citation type="submission" date="2022-10" db="EMBL/GenBank/DDBJ databases">
        <title>Comparative genomic analysis of Cohnella hashimotonis sp. nov., isolated from the International Space Station.</title>
        <authorList>
            <person name="Simpson A."/>
            <person name="Venkateswaran K."/>
        </authorList>
    </citation>
    <scope>NUCLEOTIDE SEQUENCE [LARGE SCALE GENOMIC DNA]</scope>
    <source>
        <strain evidence="3 4">DSM 18997</strain>
    </source>
</reference>
<sequence>MPTIEELKAKLNDLSVQIQEGLNANDIPKVARLQQEYGDVQAQINLANQETIIAEATSEESNVSISVAGFNVDFRAVTSSEANYQALAIAYQLEKMEIDDAHEAKLQAAKQQAEQLRRELDEARADLSDVRGKLEVAANTITDLEIERDKYKTEAETAKAQATGSDTKRLPSNVDGGAALAKAIAAANAEKQAIYNVVESGMHSTALDALTDEPIEFLTIYKGKYRVVTPEEAARFQEERKSQEAAAAEVPASDSVVEESSESLAPPEVPQFQYDETTDAQPTDGLAEGNMGEQTEGTAVAPVTREEFEALKARVDRMESGQAAA</sequence>
<dbReference type="RefSeq" id="WP_277565771.1">
    <property type="nucleotide sequence ID" value="NZ_JAPDHZ010000003.1"/>
</dbReference>
<evidence type="ECO:0000256" key="2">
    <source>
        <dbReference type="SAM" id="MobiDB-lite"/>
    </source>
</evidence>
<dbReference type="Proteomes" id="UP001153387">
    <property type="component" value="Unassembled WGS sequence"/>
</dbReference>
<evidence type="ECO:0000313" key="4">
    <source>
        <dbReference type="Proteomes" id="UP001153387"/>
    </source>
</evidence>
<dbReference type="AlphaFoldDB" id="A0A9X4QN30"/>
<evidence type="ECO:0000313" key="3">
    <source>
        <dbReference type="EMBL" id="MDG0791932.1"/>
    </source>
</evidence>
<gene>
    <name evidence="3" type="ORF">OMP38_14525</name>
</gene>
<comment type="caution">
    <text evidence="3">The sequence shown here is derived from an EMBL/GenBank/DDBJ whole genome shotgun (WGS) entry which is preliminary data.</text>
</comment>
<protein>
    <recommendedName>
        <fullName evidence="5">Coil containing protein</fullName>
    </recommendedName>
</protein>
<dbReference type="EMBL" id="JAPDHZ010000003">
    <property type="protein sequence ID" value="MDG0791932.1"/>
    <property type="molecule type" value="Genomic_DNA"/>
</dbReference>
<name>A0A9X4QN30_9BACL</name>
<proteinExistence type="predicted"/>
<feature type="coiled-coil region" evidence="1">
    <location>
        <begin position="4"/>
        <end position="50"/>
    </location>
</feature>
<keyword evidence="4" id="KW-1185">Reference proteome</keyword>
<keyword evidence="1" id="KW-0175">Coiled coil</keyword>
<feature type="coiled-coil region" evidence="1">
    <location>
        <begin position="99"/>
        <end position="161"/>
    </location>
</feature>
<accession>A0A9X4QN30</accession>